<protein>
    <submittedName>
        <fullName evidence="2">Uncharacterized protein</fullName>
    </submittedName>
</protein>
<comment type="caution">
    <text evidence="2">The sequence shown here is derived from an EMBL/GenBank/DDBJ whole genome shotgun (WGS) entry which is preliminary data.</text>
</comment>
<dbReference type="RefSeq" id="WP_281428996.1">
    <property type="nucleotide sequence ID" value="NZ_JAHKRM010000023.1"/>
</dbReference>
<keyword evidence="3" id="KW-1185">Reference proteome</keyword>
<feature type="region of interest" description="Disordered" evidence="1">
    <location>
        <begin position="1"/>
        <end position="41"/>
    </location>
</feature>
<gene>
    <name evidence="2" type="ORF">ACFSJ0_09970</name>
</gene>
<sequence>MRPEEIAPEDSRETQPKKKITVRRLAKMETKGWPASHGNSN</sequence>
<evidence type="ECO:0000256" key="1">
    <source>
        <dbReference type="SAM" id="MobiDB-lite"/>
    </source>
</evidence>
<name>A0ABW4G4Z6_9ACTN</name>
<reference evidence="3" key="1">
    <citation type="journal article" date="2019" name="Int. J. Syst. Evol. Microbiol.">
        <title>The Global Catalogue of Microorganisms (GCM) 10K type strain sequencing project: providing services to taxonomists for standard genome sequencing and annotation.</title>
        <authorList>
            <consortium name="The Broad Institute Genomics Platform"/>
            <consortium name="The Broad Institute Genome Sequencing Center for Infectious Disease"/>
            <person name="Wu L."/>
            <person name="Ma J."/>
        </authorList>
    </citation>
    <scope>NUCLEOTIDE SEQUENCE [LARGE SCALE GENOMIC DNA]</scope>
    <source>
        <strain evidence="3">CGMCC 1.15399</strain>
    </source>
</reference>
<feature type="compositionally biased region" description="Basic and acidic residues" evidence="1">
    <location>
        <begin position="1"/>
        <end position="16"/>
    </location>
</feature>
<dbReference type="Proteomes" id="UP001597097">
    <property type="component" value="Unassembled WGS sequence"/>
</dbReference>
<evidence type="ECO:0000313" key="3">
    <source>
        <dbReference type="Proteomes" id="UP001597097"/>
    </source>
</evidence>
<dbReference type="EMBL" id="JBHUCM010000010">
    <property type="protein sequence ID" value="MFD1537361.1"/>
    <property type="molecule type" value="Genomic_DNA"/>
</dbReference>
<evidence type="ECO:0000313" key="2">
    <source>
        <dbReference type="EMBL" id="MFD1537361.1"/>
    </source>
</evidence>
<accession>A0ABW4G4Z6</accession>
<organism evidence="2 3">
    <name type="scientific">Nonomuraea guangzhouensis</name>
    <dbReference type="NCBI Taxonomy" id="1291555"/>
    <lineage>
        <taxon>Bacteria</taxon>
        <taxon>Bacillati</taxon>
        <taxon>Actinomycetota</taxon>
        <taxon>Actinomycetes</taxon>
        <taxon>Streptosporangiales</taxon>
        <taxon>Streptosporangiaceae</taxon>
        <taxon>Nonomuraea</taxon>
    </lineage>
</organism>
<proteinExistence type="predicted"/>